<dbReference type="CDD" id="cd06550">
    <property type="entry name" value="TM_ABC_iron-siderophores_like"/>
    <property type="match status" value="1"/>
</dbReference>
<evidence type="ECO:0000256" key="7">
    <source>
        <dbReference type="ARBA" id="ARBA00023136"/>
    </source>
</evidence>
<organism evidence="9 10">
    <name type="scientific">Loigolactobacillus bifermentans DSM 20003</name>
    <dbReference type="NCBI Taxonomy" id="1423726"/>
    <lineage>
        <taxon>Bacteria</taxon>
        <taxon>Bacillati</taxon>
        <taxon>Bacillota</taxon>
        <taxon>Bacilli</taxon>
        <taxon>Lactobacillales</taxon>
        <taxon>Lactobacillaceae</taxon>
        <taxon>Loigolactobacillus</taxon>
    </lineage>
</organism>
<dbReference type="PANTHER" id="PTHR30472:SF70">
    <property type="entry name" value="MOLYBDATE IMPORT SYSTEM PERMEASE PROTEIN MOLB"/>
    <property type="match status" value="1"/>
</dbReference>
<feature type="transmembrane region" description="Helical" evidence="8">
    <location>
        <begin position="76"/>
        <end position="97"/>
    </location>
</feature>
<feature type="transmembrane region" description="Helical" evidence="8">
    <location>
        <begin position="319"/>
        <end position="337"/>
    </location>
</feature>
<feature type="transmembrane region" description="Helical" evidence="8">
    <location>
        <begin position="202"/>
        <end position="226"/>
    </location>
</feature>
<sequence length="345" mass="36123">MSTAEDEPQKSTGISLPWKIILVVLPIAAALASLCFGRYAMPIQDIFHAIHDAIFGGNTVSPQVATVLWSMRMPRILLALLAGAGLSAAGCAFQSLFSNPLATPDTIGVASGASFGAALGLLMNFGLMGVQVVSLIFGLAALILTILAGSNKKRSNLNSVVLAGIMMGSLFSALVSLVKFAADPENQLPAITYWLMGSLDAAGYDSLLLGAPPILVGLAVLLLLRWRLNLLPLSEDEARSTGVNVTVLRGITILCATMITASVVSMCGQVGWVGLLVPHMCRMKFGNNHTALLPASVLAGGAFLVVVDTVARSISASEFPISILTALIGAPFFIYLMRRTGGWQL</sequence>
<dbReference type="FunFam" id="1.10.3470.10:FF:000001">
    <property type="entry name" value="Vitamin B12 ABC transporter permease BtuC"/>
    <property type="match status" value="1"/>
</dbReference>
<dbReference type="InterPro" id="IPR037294">
    <property type="entry name" value="ABC_BtuC-like"/>
</dbReference>
<dbReference type="PATRIC" id="fig|1423726.3.peg.2323"/>
<feature type="transmembrane region" description="Helical" evidence="8">
    <location>
        <begin position="117"/>
        <end position="148"/>
    </location>
</feature>
<gene>
    <name evidence="9" type="ORF">FC07_GL002237</name>
</gene>
<proteinExistence type="inferred from homology"/>
<keyword evidence="10" id="KW-1185">Reference proteome</keyword>
<reference evidence="9 10" key="1">
    <citation type="journal article" date="2015" name="Genome Announc.">
        <title>Expanding the biotechnology potential of lactobacilli through comparative genomics of 213 strains and associated genera.</title>
        <authorList>
            <person name="Sun Z."/>
            <person name="Harris H.M."/>
            <person name="McCann A."/>
            <person name="Guo C."/>
            <person name="Argimon S."/>
            <person name="Zhang W."/>
            <person name="Yang X."/>
            <person name="Jeffery I.B."/>
            <person name="Cooney J.C."/>
            <person name="Kagawa T.F."/>
            <person name="Liu W."/>
            <person name="Song Y."/>
            <person name="Salvetti E."/>
            <person name="Wrobel A."/>
            <person name="Rasinkangas P."/>
            <person name="Parkhill J."/>
            <person name="Rea M.C."/>
            <person name="O'Sullivan O."/>
            <person name="Ritari J."/>
            <person name="Douillard F.P."/>
            <person name="Paul Ross R."/>
            <person name="Yang R."/>
            <person name="Briner A.E."/>
            <person name="Felis G.E."/>
            <person name="de Vos W.M."/>
            <person name="Barrangou R."/>
            <person name="Klaenhammer T.R."/>
            <person name="Caufield P.W."/>
            <person name="Cui Y."/>
            <person name="Zhang H."/>
            <person name="O'Toole P.W."/>
        </authorList>
    </citation>
    <scope>NUCLEOTIDE SEQUENCE [LARGE SCALE GENOMIC DNA]</scope>
    <source>
        <strain evidence="9 10">DSM 20003</strain>
    </source>
</reference>
<evidence type="ECO:0000256" key="1">
    <source>
        <dbReference type="ARBA" id="ARBA00004651"/>
    </source>
</evidence>
<accession>A0A0R1GZL8</accession>
<dbReference type="PANTHER" id="PTHR30472">
    <property type="entry name" value="FERRIC ENTEROBACTIN TRANSPORT SYSTEM PERMEASE PROTEIN"/>
    <property type="match status" value="1"/>
</dbReference>
<keyword evidence="5 8" id="KW-0812">Transmembrane</keyword>
<evidence type="ECO:0000313" key="9">
    <source>
        <dbReference type="EMBL" id="KRK39835.1"/>
    </source>
</evidence>
<dbReference type="RefSeq" id="WP_057904100.1">
    <property type="nucleotide sequence ID" value="NZ_AZDA01000034.1"/>
</dbReference>
<dbReference type="GO" id="GO:0033214">
    <property type="term" value="P:siderophore-iron import into cell"/>
    <property type="evidence" value="ECO:0007669"/>
    <property type="project" value="TreeGrafter"/>
</dbReference>
<dbReference type="GO" id="GO:0022857">
    <property type="term" value="F:transmembrane transporter activity"/>
    <property type="evidence" value="ECO:0007669"/>
    <property type="project" value="InterPro"/>
</dbReference>
<feature type="transmembrane region" description="Helical" evidence="8">
    <location>
        <begin position="291"/>
        <end position="307"/>
    </location>
</feature>
<keyword evidence="6 8" id="KW-1133">Transmembrane helix</keyword>
<dbReference type="EMBL" id="AZDA01000034">
    <property type="protein sequence ID" value="KRK39835.1"/>
    <property type="molecule type" value="Genomic_DNA"/>
</dbReference>
<protein>
    <submittedName>
        <fullName evidence="9">Iron chelating abc transporter</fullName>
    </submittedName>
</protein>
<dbReference type="STRING" id="1423726.FC07_GL002237"/>
<comment type="subcellular location">
    <subcellularLocation>
        <location evidence="1">Cell membrane</location>
        <topology evidence="1">Multi-pass membrane protein</topology>
    </subcellularLocation>
</comment>
<name>A0A0R1GZL8_9LACO</name>
<evidence type="ECO:0000313" key="10">
    <source>
        <dbReference type="Proteomes" id="UP000051461"/>
    </source>
</evidence>
<comment type="similarity">
    <text evidence="2">Belongs to the binding-protein-dependent transport system permease family. FecCD subfamily.</text>
</comment>
<dbReference type="OrthoDB" id="9811721at2"/>
<evidence type="ECO:0000256" key="5">
    <source>
        <dbReference type="ARBA" id="ARBA00022692"/>
    </source>
</evidence>
<comment type="caution">
    <text evidence="9">The sequence shown here is derived from an EMBL/GenBank/DDBJ whole genome shotgun (WGS) entry which is preliminary data.</text>
</comment>
<dbReference type="InterPro" id="IPR000522">
    <property type="entry name" value="ABC_transptr_permease_BtuC"/>
</dbReference>
<dbReference type="SUPFAM" id="SSF81345">
    <property type="entry name" value="ABC transporter involved in vitamin B12 uptake, BtuC"/>
    <property type="match status" value="1"/>
</dbReference>
<evidence type="ECO:0000256" key="3">
    <source>
        <dbReference type="ARBA" id="ARBA00022448"/>
    </source>
</evidence>
<feature type="transmembrane region" description="Helical" evidence="8">
    <location>
        <begin position="247"/>
        <end position="271"/>
    </location>
</feature>
<dbReference type="Gene3D" id="1.10.3470.10">
    <property type="entry name" value="ABC transporter involved in vitamin B12 uptake, BtuC"/>
    <property type="match status" value="1"/>
</dbReference>
<evidence type="ECO:0000256" key="4">
    <source>
        <dbReference type="ARBA" id="ARBA00022475"/>
    </source>
</evidence>
<keyword evidence="3" id="KW-0813">Transport</keyword>
<evidence type="ECO:0000256" key="8">
    <source>
        <dbReference type="SAM" id="Phobius"/>
    </source>
</evidence>
<dbReference type="Proteomes" id="UP000051461">
    <property type="component" value="Unassembled WGS sequence"/>
</dbReference>
<keyword evidence="7 8" id="KW-0472">Membrane</keyword>
<dbReference type="Pfam" id="PF01032">
    <property type="entry name" value="FecCD"/>
    <property type="match status" value="1"/>
</dbReference>
<dbReference type="GO" id="GO:0005886">
    <property type="term" value="C:plasma membrane"/>
    <property type="evidence" value="ECO:0007669"/>
    <property type="project" value="UniProtKB-SubCell"/>
</dbReference>
<dbReference type="AlphaFoldDB" id="A0A0R1GZL8"/>
<feature type="transmembrane region" description="Helical" evidence="8">
    <location>
        <begin position="160"/>
        <end position="182"/>
    </location>
</feature>
<keyword evidence="4" id="KW-1003">Cell membrane</keyword>
<evidence type="ECO:0000256" key="2">
    <source>
        <dbReference type="ARBA" id="ARBA00007935"/>
    </source>
</evidence>
<feature type="transmembrane region" description="Helical" evidence="8">
    <location>
        <begin position="20"/>
        <end position="41"/>
    </location>
</feature>
<evidence type="ECO:0000256" key="6">
    <source>
        <dbReference type="ARBA" id="ARBA00022989"/>
    </source>
</evidence>